<dbReference type="SUPFAM" id="SSF55811">
    <property type="entry name" value="Nudix"/>
    <property type="match status" value="1"/>
</dbReference>
<dbReference type="AlphaFoldDB" id="A0A8J7NZ71"/>
<dbReference type="Gene3D" id="3.90.79.10">
    <property type="entry name" value="Nucleoside Triphosphate Pyrophosphohydrolase"/>
    <property type="match status" value="1"/>
</dbReference>
<dbReference type="PANTHER" id="PTHR13622:SF8">
    <property type="entry name" value="THIAMIN PYROPHOSPHOKINASE 1"/>
    <property type="match status" value="1"/>
</dbReference>
<dbReference type="PROSITE" id="PS51462">
    <property type="entry name" value="NUDIX"/>
    <property type="match status" value="1"/>
</dbReference>
<dbReference type="InterPro" id="IPR031804">
    <property type="entry name" value="DUF4743"/>
</dbReference>
<sequence>MKSVRLYEVSWVTIPVLIGAAAWRRGRVFQQKRAVSRRKQALREEAGSSVREAEELLVPLNQPGSACPLASSAAQMAASPVSWSDKALRLLRGLNSFYLPGSSRAQCCPFVVSGQQVGWVPPVVVQELAQFSEVFQTQGGSVELRPSLGSYAERSAAVDTVLRRLREENRFRCLRGWREEKYEVMARCCDQPLLAMERSATSLFGVKRYGVHVNGFTRQADGQLAMWVARRSLSKPTYPGLLDNMVAGGVPCRTTIAETLVKECMEEACIPECIAKLARPVSTVSYTYEDDEGVFPESQFVFDLEVPHDFAPEIGDGEVQAFYLWPIDKVKEVLVSAEFKPNSAMVVLDFLLRHSYLHPDTGVYTVSSCTSAQSKHKAKWGKYSSCCLSHLRFQVQLDVLETGKGFRPFCIVRYCKGSKLLDCNARMDKTNSQGSKSSRFFQ</sequence>
<dbReference type="EMBL" id="JAAWVO010060449">
    <property type="protein sequence ID" value="MBN3322527.1"/>
    <property type="molecule type" value="Genomic_DNA"/>
</dbReference>
<dbReference type="CDD" id="cd03676">
    <property type="entry name" value="NUDIX_Tnr3_like"/>
    <property type="match status" value="1"/>
</dbReference>
<dbReference type="GO" id="GO:0044715">
    <property type="term" value="F:8-oxo-dGDP phosphatase activity"/>
    <property type="evidence" value="ECO:0007669"/>
    <property type="project" value="TreeGrafter"/>
</dbReference>
<feature type="non-terminal residue" evidence="2">
    <location>
        <position position="1"/>
    </location>
</feature>
<evidence type="ECO:0000313" key="2">
    <source>
        <dbReference type="EMBL" id="MBN3322527.1"/>
    </source>
</evidence>
<keyword evidence="2" id="KW-0378">Hydrolase</keyword>
<dbReference type="Proteomes" id="UP000736164">
    <property type="component" value="Unassembled WGS sequence"/>
</dbReference>
<gene>
    <name evidence="2" type="primary">Nudt20</name>
    <name evidence="2" type="ORF">GTO95_0005878</name>
</gene>
<accession>A0A8J7NZ71</accession>
<reference evidence="2" key="1">
    <citation type="journal article" date="2021" name="Cell">
        <title>Tracing the genetic footprints of vertebrate landing in non-teleost ray-finned fishes.</title>
        <authorList>
            <person name="Bi X."/>
            <person name="Wang K."/>
            <person name="Yang L."/>
            <person name="Pan H."/>
            <person name="Jiang H."/>
            <person name="Wei Q."/>
            <person name="Fang M."/>
            <person name="Yu H."/>
            <person name="Zhu C."/>
            <person name="Cai Y."/>
            <person name="He Y."/>
            <person name="Gan X."/>
            <person name="Zeng H."/>
            <person name="Yu D."/>
            <person name="Zhu Y."/>
            <person name="Jiang H."/>
            <person name="Qiu Q."/>
            <person name="Yang H."/>
            <person name="Zhang Y.E."/>
            <person name="Wang W."/>
            <person name="Zhu M."/>
            <person name="He S."/>
            <person name="Zhang G."/>
        </authorList>
    </citation>
    <scope>NUCLEOTIDE SEQUENCE</scope>
    <source>
        <strain evidence="2">Allg_001</strain>
    </source>
</reference>
<keyword evidence="3" id="KW-1185">Reference proteome</keyword>
<feature type="non-terminal residue" evidence="2">
    <location>
        <position position="442"/>
    </location>
</feature>
<dbReference type="PANTHER" id="PTHR13622">
    <property type="entry name" value="THIAMIN PYROPHOSPHOKINASE"/>
    <property type="match status" value="1"/>
</dbReference>
<evidence type="ECO:0000313" key="3">
    <source>
        <dbReference type="Proteomes" id="UP000736164"/>
    </source>
</evidence>
<comment type="caution">
    <text evidence="2">The sequence shown here is derived from an EMBL/GenBank/DDBJ whole genome shotgun (WGS) entry which is preliminary data.</text>
</comment>
<organism evidence="2 3">
    <name type="scientific">Atractosteus spatula</name>
    <name type="common">Alligator gar</name>
    <name type="synonym">Lepisosteus spatula</name>
    <dbReference type="NCBI Taxonomy" id="7917"/>
    <lineage>
        <taxon>Eukaryota</taxon>
        <taxon>Metazoa</taxon>
        <taxon>Chordata</taxon>
        <taxon>Craniata</taxon>
        <taxon>Vertebrata</taxon>
        <taxon>Euteleostomi</taxon>
        <taxon>Actinopterygii</taxon>
        <taxon>Neopterygii</taxon>
        <taxon>Holostei</taxon>
        <taxon>Semionotiformes</taxon>
        <taxon>Lepisosteidae</taxon>
        <taxon>Atractosteus</taxon>
    </lineage>
</organism>
<proteinExistence type="predicted"/>
<dbReference type="Pfam" id="PF00293">
    <property type="entry name" value="NUDIX"/>
    <property type="match status" value="1"/>
</dbReference>
<dbReference type="InterPro" id="IPR015797">
    <property type="entry name" value="NUDIX_hydrolase-like_dom_sf"/>
</dbReference>
<feature type="domain" description="Nudix hydrolase" evidence="1">
    <location>
        <begin position="206"/>
        <end position="347"/>
    </location>
</feature>
<evidence type="ECO:0000259" key="1">
    <source>
        <dbReference type="PROSITE" id="PS51462"/>
    </source>
</evidence>
<name>A0A8J7NZ71_ATRSP</name>
<dbReference type="InterPro" id="IPR000086">
    <property type="entry name" value="NUDIX_hydrolase_dom"/>
</dbReference>
<dbReference type="Pfam" id="PF15916">
    <property type="entry name" value="DUF4743"/>
    <property type="match status" value="1"/>
</dbReference>
<dbReference type="FunFam" id="3.90.79.10:FF:000019">
    <property type="entry name" value="Thiamin pyrophosphokinase, putative"/>
    <property type="match status" value="1"/>
</dbReference>
<protein>
    <submittedName>
        <fullName evidence="2">NUD20 hydrolase</fullName>
    </submittedName>
</protein>